<evidence type="ECO:0000313" key="3">
    <source>
        <dbReference type="EMBL" id="MBB5684480.1"/>
    </source>
</evidence>
<feature type="compositionally biased region" description="Basic and acidic residues" evidence="1">
    <location>
        <begin position="125"/>
        <end position="146"/>
    </location>
</feature>
<dbReference type="SMART" id="SM00271">
    <property type="entry name" value="DnaJ"/>
    <property type="match status" value="1"/>
</dbReference>
<sequence>MADEEPEQPKRHTRFHGRMEAKGRVCTQAGCNEPGEFRAPGERRPGFDGPGDWRWLCLDHVRAFNQRYNFFNGMSPDEIEQEQRPFAGWDRETRAFTANGADRPPPWADFHDPLDAIGARFRRKAEEMRQRDDGKPLSGENRRDLKTMGLGPDANRRDLRQRYADLVRKYHPDRNGGDRTHERALQEVIAAYTRLKGAAAFA</sequence>
<name>A0A7W9AF59_9SPHN</name>
<dbReference type="SUPFAM" id="SSF46565">
    <property type="entry name" value="Chaperone J-domain"/>
    <property type="match status" value="1"/>
</dbReference>
<feature type="region of interest" description="Disordered" evidence="1">
    <location>
        <begin position="1"/>
        <end position="21"/>
    </location>
</feature>
<dbReference type="InterPro" id="IPR001623">
    <property type="entry name" value="DnaJ_domain"/>
</dbReference>
<accession>A0A7W9AF59</accession>
<evidence type="ECO:0000313" key="4">
    <source>
        <dbReference type="Proteomes" id="UP000549617"/>
    </source>
</evidence>
<evidence type="ECO:0000259" key="2">
    <source>
        <dbReference type="PROSITE" id="PS50076"/>
    </source>
</evidence>
<dbReference type="InterPro" id="IPR036869">
    <property type="entry name" value="J_dom_sf"/>
</dbReference>
<dbReference type="Gene3D" id="1.10.287.110">
    <property type="entry name" value="DnaJ domain"/>
    <property type="match status" value="1"/>
</dbReference>
<proteinExistence type="predicted"/>
<dbReference type="Pfam" id="PF00226">
    <property type="entry name" value="DnaJ"/>
    <property type="match status" value="1"/>
</dbReference>
<dbReference type="CDD" id="cd06257">
    <property type="entry name" value="DnaJ"/>
    <property type="match status" value="1"/>
</dbReference>
<feature type="domain" description="J" evidence="2">
    <location>
        <begin position="143"/>
        <end position="200"/>
    </location>
</feature>
<gene>
    <name evidence="3" type="ORF">FHS49_000471</name>
</gene>
<organism evidence="3 4">
    <name type="scientific">Sphingobium boeckii</name>
    <dbReference type="NCBI Taxonomy" id="1082345"/>
    <lineage>
        <taxon>Bacteria</taxon>
        <taxon>Pseudomonadati</taxon>
        <taxon>Pseudomonadota</taxon>
        <taxon>Alphaproteobacteria</taxon>
        <taxon>Sphingomonadales</taxon>
        <taxon>Sphingomonadaceae</taxon>
        <taxon>Sphingobium</taxon>
    </lineage>
</organism>
<feature type="region of interest" description="Disordered" evidence="1">
    <location>
        <begin position="125"/>
        <end position="154"/>
    </location>
</feature>
<dbReference type="AlphaFoldDB" id="A0A7W9AF59"/>
<dbReference type="EMBL" id="JACIJC010000001">
    <property type="protein sequence ID" value="MBB5684480.1"/>
    <property type="molecule type" value="Genomic_DNA"/>
</dbReference>
<evidence type="ECO:0000256" key="1">
    <source>
        <dbReference type="SAM" id="MobiDB-lite"/>
    </source>
</evidence>
<reference evidence="3 4" key="1">
    <citation type="submission" date="2020-08" db="EMBL/GenBank/DDBJ databases">
        <title>Genomic Encyclopedia of Type Strains, Phase IV (KMG-IV): sequencing the most valuable type-strain genomes for metagenomic binning, comparative biology and taxonomic classification.</title>
        <authorList>
            <person name="Goeker M."/>
        </authorList>
    </citation>
    <scope>NUCLEOTIDE SEQUENCE [LARGE SCALE GENOMIC DNA]</scope>
    <source>
        <strain evidence="3 4">DSM 25079</strain>
    </source>
</reference>
<protein>
    <recommendedName>
        <fullName evidence="2">J domain-containing protein</fullName>
    </recommendedName>
</protein>
<keyword evidence="4" id="KW-1185">Reference proteome</keyword>
<dbReference type="Proteomes" id="UP000549617">
    <property type="component" value="Unassembled WGS sequence"/>
</dbReference>
<comment type="caution">
    <text evidence="3">The sequence shown here is derived from an EMBL/GenBank/DDBJ whole genome shotgun (WGS) entry which is preliminary data.</text>
</comment>
<dbReference type="PROSITE" id="PS50076">
    <property type="entry name" value="DNAJ_2"/>
    <property type="match status" value="1"/>
</dbReference>